<evidence type="ECO:0000313" key="3">
    <source>
        <dbReference type="EMBL" id="CAB4179605.1"/>
    </source>
</evidence>
<evidence type="ECO:0000313" key="2">
    <source>
        <dbReference type="EMBL" id="CAB4173264.1"/>
    </source>
</evidence>
<dbReference type="EMBL" id="LR797436">
    <property type="protein sequence ID" value="CAB4216010.1"/>
    <property type="molecule type" value="Genomic_DNA"/>
</dbReference>
<evidence type="ECO:0000313" key="1">
    <source>
        <dbReference type="EMBL" id="CAB4166876.1"/>
    </source>
</evidence>
<proteinExistence type="predicted"/>
<protein>
    <submittedName>
        <fullName evidence="5">Uncharacterized protein</fullName>
    </submittedName>
</protein>
<dbReference type="EMBL" id="LR796892">
    <property type="protein sequence ID" value="CAB4173264.1"/>
    <property type="molecule type" value="Genomic_DNA"/>
</dbReference>
<accession>A0A6J5SPM0</accession>
<reference evidence="5" key="1">
    <citation type="submission" date="2020-05" db="EMBL/GenBank/DDBJ databases">
        <authorList>
            <person name="Chiriac C."/>
            <person name="Salcher M."/>
            <person name="Ghai R."/>
            <person name="Kavagutti S V."/>
        </authorList>
    </citation>
    <scope>NUCLEOTIDE SEQUENCE</scope>
</reference>
<sequence>MLNRVLYVISVHDFDGGIFRPARVRLSGEAISSGDPFTPRWFRAGEVVASGSYAGGRGRWEASIVRIDKSGAVVLKVSPHPFPATLVRGGQLEITIDVEGDGETEELEVPFVLAQALEVVEAAERTTSNV</sequence>
<dbReference type="EMBL" id="LR796982">
    <property type="protein sequence ID" value="CAB4179605.1"/>
    <property type="molecule type" value="Genomic_DNA"/>
</dbReference>
<evidence type="ECO:0000313" key="4">
    <source>
        <dbReference type="EMBL" id="CAB4203817.1"/>
    </source>
</evidence>
<dbReference type="EMBL" id="LR796797">
    <property type="protein sequence ID" value="CAB4166876.1"/>
    <property type="molecule type" value="Genomic_DNA"/>
</dbReference>
<name>A0A6J5SPM0_9CAUD</name>
<dbReference type="EMBL" id="LR797339">
    <property type="protein sequence ID" value="CAB4203817.1"/>
    <property type="molecule type" value="Genomic_DNA"/>
</dbReference>
<gene>
    <name evidence="3" type="ORF">UFOVP1023_11</name>
    <name evidence="4" type="ORF">UFOVP1383_7</name>
    <name evidence="5" type="ORF">UFOVP1477_41</name>
    <name evidence="1" type="ORF">UFOVP848_34</name>
    <name evidence="2" type="ORF">UFOVP945_31</name>
</gene>
<organism evidence="5">
    <name type="scientific">uncultured Caudovirales phage</name>
    <dbReference type="NCBI Taxonomy" id="2100421"/>
    <lineage>
        <taxon>Viruses</taxon>
        <taxon>Duplodnaviria</taxon>
        <taxon>Heunggongvirae</taxon>
        <taxon>Uroviricota</taxon>
        <taxon>Caudoviricetes</taxon>
        <taxon>Peduoviridae</taxon>
        <taxon>Maltschvirus</taxon>
        <taxon>Maltschvirus maltsch</taxon>
    </lineage>
</organism>
<evidence type="ECO:0000313" key="5">
    <source>
        <dbReference type="EMBL" id="CAB4216010.1"/>
    </source>
</evidence>